<evidence type="ECO:0000313" key="1">
    <source>
        <dbReference type="EMBL" id="SDI53667.1"/>
    </source>
</evidence>
<accession>A0A1G8LDV2</accession>
<protein>
    <submittedName>
        <fullName evidence="1">Uncharacterized protein</fullName>
    </submittedName>
</protein>
<gene>
    <name evidence="1" type="ORF">SAMN04487993_100696</name>
</gene>
<dbReference type="EMBL" id="FNEJ01000006">
    <property type="protein sequence ID" value="SDI53667.1"/>
    <property type="molecule type" value="Genomic_DNA"/>
</dbReference>
<dbReference type="OrthoDB" id="7859107at2"/>
<dbReference type="Proteomes" id="UP000199093">
    <property type="component" value="Unassembled WGS sequence"/>
</dbReference>
<name>A0A1G8LDV2_9RHOB</name>
<evidence type="ECO:0000313" key="2">
    <source>
        <dbReference type="Proteomes" id="UP000199093"/>
    </source>
</evidence>
<keyword evidence="2" id="KW-1185">Reference proteome</keyword>
<organism evidence="1 2">
    <name type="scientific">Salipiger marinus</name>
    <dbReference type="NCBI Taxonomy" id="555512"/>
    <lineage>
        <taxon>Bacteria</taxon>
        <taxon>Pseudomonadati</taxon>
        <taxon>Pseudomonadota</taxon>
        <taxon>Alphaproteobacteria</taxon>
        <taxon>Rhodobacterales</taxon>
        <taxon>Roseobacteraceae</taxon>
        <taxon>Salipiger</taxon>
    </lineage>
</organism>
<sequence>MIVALGLVIAFVLLLIFTNRKTRLCRWRETRREGDSQWRCIYCGAETTGSRGKTPETCFRPDP</sequence>
<dbReference type="AlphaFoldDB" id="A0A1G8LDV2"/>
<dbReference type="STRING" id="555512.SAMN04487993_100696"/>
<proteinExistence type="predicted"/>
<dbReference type="RefSeq" id="WP_089845842.1">
    <property type="nucleotide sequence ID" value="NZ_FNEJ01000006.1"/>
</dbReference>
<reference evidence="1 2" key="1">
    <citation type="submission" date="2016-10" db="EMBL/GenBank/DDBJ databases">
        <authorList>
            <person name="de Groot N.N."/>
        </authorList>
    </citation>
    <scope>NUCLEOTIDE SEQUENCE [LARGE SCALE GENOMIC DNA]</scope>
    <source>
        <strain evidence="1 2">DSM 26424</strain>
    </source>
</reference>